<sequence>MLRKLLNATCILSYILSVAVVVAVVSKIISVRSKCTQEKAKISKLLHQIQRLKDENNQLMIRYYTLLRPAEVDKNSKGLKLLHENEVKYVR</sequence>
<evidence type="ECO:0000313" key="3">
    <source>
        <dbReference type="Proteomes" id="UP000006362"/>
    </source>
</evidence>
<accession>E8T2P4</accession>
<gene>
    <name evidence="2" type="ordered locus">Theam_1175</name>
</gene>
<dbReference type="OrthoDB" id="15525at2"/>
<evidence type="ECO:0000256" key="1">
    <source>
        <dbReference type="SAM" id="Coils"/>
    </source>
</evidence>
<dbReference type="Proteomes" id="UP000006362">
    <property type="component" value="Chromosome"/>
</dbReference>
<dbReference type="EMBL" id="CP002444">
    <property type="protein sequence ID" value="ADU97139.1"/>
    <property type="molecule type" value="Genomic_DNA"/>
</dbReference>
<dbReference type="STRING" id="648996.Theam_1175"/>
<proteinExistence type="predicted"/>
<protein>
    <submittedName>
        <fullName evidence="2">Uncharacterized protein</fullName>
    </submittedName>
</protein>
<keyword evidence="1" id="KW-0175">Coiled coil</keyword>
<dbReference type="HOGENOM" id="CLU_2436043_0_0_0"/>
<dbReference type="AlphaFoldDB" id="E8T2P4"/>
<keyword evidence="3" id="KW-1185">Reference proteome</keyword>
<dbReference type="KEGG" id="tam:Theam_1175"/>
<organism evidence="2 3">
    <name type="scientific">Thermovibrio ammonificans (strain DSM 15698 / JCM 12110 / HB-1)</name>
    <dbReference type="NCBI Taxonomy" id="648996"/>
    <lineage>
        <taxon>Bacteria</taxon>
        <taxon>Pseudomonadati</taxon>
        <taxon>Aquificota</taxon>
        <taxon>Aquificia</taxon>
        <taxon>Desulfurobacteriales</taxon>
        <taxon>Desulfurobacteriaceae</taxon>
        <taxon>Thermovibrio</taxon>
    </lineage>
</organism>
<evidence type="ECO:0000313" key="2">
    <source>
        <dbReference type="EMBL" id="ADU97139.1"/>
    </source>
</evidence>
<reference evidence="2" key="1">
    <citation type="submission" date="2011-01" db="EMBL/GenBank/DDBJ databases">
        <title>Complete sequence of chromosome of Thermovibrio ammonificans HB-1.</title>
        <authorList>
            <consortium name="US DOE Joint Genome Institute"/>
            <person name="Lucas S."/>
            <person name="Copeland A."/>
            <person name="Lapidus A."/>
            <person name="Cheng J.-F."/>
            <person name="Goodwin L."/>
            <person name="Pitluck S."/>
            <person name="Davenport K."/>
            <person name="Detter J.C."/>
            <person name="Han C."/>
            <person name="Tapia R."/>
            <person name="Land M."/>
            <person name="Hauser L."/>
            <person name="Kyrpides N."/>
            <person name="Ivanova N."/>
            <person name="Ovchinnikova G."/>
            <person name="Vetriani C."/>
            <person name="Woyke T."/>
        </authorList>
    </citation>
    <scope>NUCLEOTIDE SEQUENCE [LARGE SCALE GENOMIC DNA]</scope>
    <source>
        <strain evidence="2">HB-1</strain>
    </source>
</reference>
<name>E8T2P4_THEA1</name>
<dbReference type="eggNOG" id="ENOG502ZHYC">
    <property type="taxonomic scope" value="Bacteria"/>
</dbReference>
<feature type="coiled-coil region" evidence="1">
    <location>
        <begin position="35"/>
        <end position="62"/>
    </location>
</feature>
<dbReference type="RefSeq" id="WP_013537925.1">
    <property type="nucleotide sequence ID" value="NC_014926.1"/>
</dbReference>